<evidence type="ECO:0000313" key="4">
    <source>
        <dbReference type="Proteomes" id="UP000015104"/>
    </source>
</evidence>
<feature type="compositionally biased region" description="Low complexity" evidence="2">
    <location>
        <begin position="296"/>
        <end position="325"/>
    </location>
</feature>
<feature type="compositionally biased region" description="Low complexity" evidence="2">
    <location>
        <begin position="762"/>
        <end position="779"/>
    </location>
</feature>
<evidence type="ECO:0000313" key="3">
    <source>
        <dbReference type="EnsemblMetazoa" id="tetur03g08640.1"/>
    </source>
</evidence>
<proteinExistence type="predicted"/>
<feature type="region of interest" description="Disordered" evidence="2">
    <location>
        <begin position="139"/>
        <end position="326"/>
    </location>
</feature>
<reference evidence="3" key="2">
    <citation type="submission" date="2015-06" db="UniProtKB">
        <authorList>
            <consortium name="EnsemblMetazoa"/>
        </authorList>
    </citation>
    <scope>IDENTIFICATION</scope>
</reference>
<feature type="region of interest" description="Disordered" evidence="2">
    <location>
        <begin position="445"/>
        <end position="527"/>
    </location>
</feature>
<evidence type="ECO:0008006" key="5">
    <source>
        <dbReference type="Google" id="ProtNLM"/>
    </source>
</evidence>
<accession>T1K0Q5</accession>
<keyword evidence="1" id="KW-0175">Coiled coil</keyword>
<feature type="region of interest" description="Disordered" evidence="2">
    <location>
        <begin position="916"/>
        <end position="973"/>
    </location>
</feature>
<feature type="compositionally biased region" description="Basic residues" evidence="2">
    <location>
        <begin position="642"/>
        <end position="657"/>
    </location>
</feature>
<keyword evidence="4" id="KW-1185">Reference proteome</keyword>
<dbReference type="HOGENOM" id="CLU_302747_0_0_1"/>
<feature type="compositionally biased region" description="Polar residues" evidence="2">
    <location>
        <begin position="175"/>
        <end position="185"/>
    </location>
</feature>
<feature type="compositionally biased region" description="Low complexity" evidence="2">
    <location>
        <begin position="924"/>
        <end position="935"/>
    </location>
</feature>
<feature type="compositionally biased region" description="Pro residues" evidence="2">
    <location>
        <begin position="481"/>
        <end position="491"/>
    </location>
</feature>
<dbReference type="AlphaFoldDB" id="T1K0Q5"/>
<protein>
    <recommendedName>
        <fullName evidence="5">Espin</fullName>
    </recommendedName>
</protein>
<reference evidence="4" key="1">
    <citation type="submission" date="2011-08" db="EMBL/GenBank/DDBJ databases">
        <authorList>
            <person name="Rombauts S."/>
        </authorList>
    </citation>
    <scope>NUCLEOTIDE SEQUENCE</scope>
    <source>
        <strain evidence="4">London</strain>
    </source>
</reference>
<organism evidence="3 4">
    <name type="scientific">Tetranychus urticae</name>
    <name type="common">Two-spotted spider mite</name>
    <dbReference type="NCBI Taxonomy" id="32264"/>
    <lineage>
        <taxon>Eukaryota</taxon>
        <taxon>Metazoa</taxon>
        <taxon>Ecdysozoa</taxon>
        <taxon>Arthropoda</taxon>
        <taxon>Chelicerata</taxon>
        <taxon>Arachnida</taxon>
        <taxon>Acari</taxon>
        <taxon>Acariformes</taxon>
        <taxon>Trombidiformes</taxon>
        <taxon>Prostigmata</taxon>
        <taxon>Eleutherengona</taxon>
        <taxon>Raphignathae</taxon>
        <taxon>Tetranychoidea</taxon>
        <taxon>Tetranychidae</taxon>
        <taxon>Tetranychus</taxon>
    </lineage>
</organism>
<feature type="compositionally biased region" description="Basic residues" evidence="2">
    <location>
        <begin position="236"/>
        <end position="256"/>
    </location>
</feature>
<feature type="region of interest" description="Disordered" evidence="2">
    <location>
        <begin position="760"/>
        <end position="779"/>
    </location>
</feature>
<dbReference type="EMBL" id="CAEY01001145">
    <property type="status" value="NOT_ANNOTATED_CDS"/>
    <property type="molecule type" value="Genomic_DNA"/>
</dbReference>
<feature type="compositionally biased region" description="Basic residues" evidence="2">
    <location>
        <begin position="161"/>
        <end position="174"/>
    </location>
</feature>
<dbReference type="STRING" id="32264.T1K0Q5"/>
<feature type="compositionally biased region" description="Polar residues" evidence="2">
    <location>
        <begin position="445"/>
        <end position="467"/>
    </location>
</feature>
<feature type="region of interest" description="Disordered" evidence="2">
    <location>
        <begin position="604"/>
        <end position="668"/>
    </location>
</feature>
<feature type="coiled-coil region" evidence="1">
    <location>
        <begin position="829"/>
        <end position="892"/>
    </location>
</feature>
<feature type="compositionally biased region" description="Low complexity" evidence="2">
    <location>
        <begin position="942"/>
        <end position="956"/>
    </location>
</feature>
<feature type="compositionally biased region" description="Low complexity" evidence="2">
    <location>
        <begin position="186"/>
        <end position="196"/>
    </location>
</feature>
<feature type="compositionally biased region" description="Low complexity" evidence="2">
    <location>
        <begin position="468"/>
        <end position="480"/>
    </location>
</feature>
<dbReference type="EnsemblMetazoa" id="tetur03g08640.1">
    <property type="protein sequence ID" value="tetur03g08640.1"/>
    <property type="gene ID" value="tetur03g08640"/>
</dbReference>
<evidence type="ECO:0000256" key="1">
    <source>
        <dbReference type="SAM" id="Coils"/>
    </source>
</evidence>
<evidence type="ECO:0000256" key="2">
    <source>
        <dbReference type="SAM" id="MobiDB-lite"/>
    </source>
</evidence>
<name>T1K0Q5_TETUR</name>
<dbReference type="Proteomes" id="UP000015104">
    <property type="component" value="Unassembled WGS sequence"/>
</dbReference>
<feature type="compositionally biased region" description="Polar residues" evidence="2">
    <location>
        <begin position="613"/>
        <end position="623"/>
    </location>
</feature>
<dbReference type="eggNOG" id="KOG0504">
    <property type="taxonomic scope" value="Eukaryota"/>
</dbReference>
<sequence length="985" mass="107814">MSLSYQTTSTPSTYQISFSTIVVHSICRHLLNCKLINTLIPMFCWLLKEAKMPAVDENNIGALALHYAAAKGCPICVKLLVESCPELRNACGCIDSLDYWNTHLPGHHHGPTGDNFYLRPCENGVNGCGNVINDGVKPTDNLHFPRKHSTSTTNSTTGASPHHHHHHLHHHHLPTHQNSQSIHRLNSSGANSSKASDSGKESVADEDSLLPPSTSNTEPFFLHDPSCVTSNDRVKKLFRKNRPKGPSKVYEKHRKSDNHPIKLVKAEVYTNSDEGTMSESSDPPPDYDHDHIKCDSSSSPPTSELTSSMSSGVTESSSSSSSTNSDKCIYQEFDDLEKRIYQEVDELEPIIDSSASTLSKKTESEAINGTSNHNGTVKNRINSESKCSEIYIKDKIYSIDSRPLKVAPNDRHKEVKNLIAKLDVGESVANGNTLNRASSMSTINQLATSSSSSTGPTINTSTIPTVNQQTQTTSSIQSHQLPPPPPPPPPANLLISKEAVSKIPLSSSSSSSSEYEEPGSNNVDKSRKLKLIAEKQLAFIPPQFNSPPDSDTNIKPSEYLKRVAGKTVSASPRFINSGSGPGMGSGGGCKEMIFFEKRRIKRSSSETHLYQPHMNSSCSSSNEYEAIKDDSHSSASSVSTHNLHHPHTLHHSHHHPLRPSSSATSEHLYETCHSTKSGWSSSIRSESSCSSNSHSTLNGLGVGSGGIGIAKSNLINRNGLSGSTCNLGNGYGVTSGSIDGIKGTSFNESSQSNNKSIVELASSTNQSSSSSSPANVNGSCNFTVTQDELKRIHLRKTVKPSNERTVLLHKNDVIAELKMSRDLDGIKKRKEQDKSRDEVKDKMAELANEYTAEKFLDKVATHDNSGVPIPQWKRLMLAKKSAEKARKEAEQEFLSEHEAKRISAIPEWKRQLLNRKDEPGYGYSSNSSTTSSSPTERFKNENQCSQSNQVSSQSSCKLISTNQSHHRESNPPWSFKLRKTNSIYW</sequence>
<feature type="region of interest" description="Disordered" evidence="2">
    <location>
        <begin position="355"/>
        <end position="376"/>
    </location>
</feature>